<comment type="caution">
    <text evidence="2">The sequence shown here is derived from an EMBL/GenBank/DDBJ whole genome shotgun (WGS) entry which is preliminary data.</text>
</comment>
<evidence type="ECO:0000313" key="2">
    <source>
        <dbReference type="EMBL" id="MCD1116268.1"/>
    </source>
</evidence>
<dbReference type="CDD" id="cd04301">
    <property type="entry name" value="NAT_SF"/>
    <property type="match status" value="1"/>
</dbReference>
<dbReference type="RefSeq" id="WP_230667585.1">
    <property type="nucleotide sequence ID" value="NZ_JAJNAY010000001.1"/>
</dbReference>
<dbReference type="AlphaFoldDB" id="A0A9Q3UYI9"/>
<dbReference type="InterPro" id="IPR000182">
    <property type="entry name" value="GNAT_dom"/>
</dbReference>
<dbReference type="PROSITE" id="PS51186">
    <property type="entry name" value="GNAT"/>
    <property type="match status" value="1"/>
</dbReference>
<gene>
    <name evidence="2" type="ORF">LO744_05285</name>
</gene>
<feature type="domain" description="N-acetyltransferase" evidence="1">
    <location>
        <begin position="2"/>
        <end position="169"/>
    </location>
</feature>
<accession>A0A9Q3UYI9</accession>
<organism evidence="2 3">
    <name type="scientific">Chryseobacterium turcicum</name>
    <dbReference type="NCBI Taxonomy" id="2898076"/>
    <lineage>
        <taxon>Bacteria</taxon>
        <taxon>Pseudomonadati</taxon>
        <taxon>Bacteroidota</taxon>
        <taxon>Flavobacteriia</taxon>
        <taxon>Flavobacteriales</taxon>
        <taxon>Weeksellaceae</taxon>
        <taxon>Chryseobacterium group</taxon>
        <taxon>Chryseobacterium</taxon>
    </lineage>
</organism>
<dbReference type="Proteomes" id="UP001108025">
    <property type="component" value="Unassembled WGS sequence"/>
</dbReference>
<dbReference type="Gene3D" id="3.40.630.30">
    <property type="match status" value="1"/>
</dbReference>
<dbReference type="InterPro" id="IPR016181">
    <property type="entry name" value="Acyl_CoA_acyltransferase"/>
</dbReference>
<dbReference type="EMBL" id="JAJNAY010000001">
    <property type="protein sequence ID" value="MCD1116268.1"/>
    <property type="molecule type" value="Genomic_DNA"/>
</dbReference>
<sequence>MIILKPLNKKALFNFVNSKEFHELPFLPISHHRAISHINNPHANDNDTILILAYYENKLAGYIGILADHMQVNNTLIKIGWLSTLFVHPDYRGKKIAQMLLKEACNLYQENIIITEYTEEAKKMYERSNLFVPQKPLEGSSYHFLLNFSEILPKKNKNWSRIYPILKLSDKVFNQFLYTIRRYENPEKQFTITDNFDSEIKEFIKGFSKLKIFNKDVADIDWMTSYPWILNSNTNKETNYLFSDFDINFKYIFIKIYDSNRLDTILMLTVRNKKATLQFIFGNKKNDKINEVLMIFLTQFNIANIIIYDDEINKKLEKNRFLLVKERNRNFMVHKKLVEILPKDFKFEITAGDGDSIFT</sequence>
<keyword evidence="3" id="KW-1185">Reference proteome</keyword>
<reference evidence="2" key="1">
    <citation type="submission" date="2021-11" db="EMBL/GenBank/DDBJ databases">
        <title>Description of novel Chryseobacterium species.</title>
        <authorList>
            <person name="Saticioglu I.B."/>
            <person name="Ay H."/>
            <person name="Altun S."/>
            <person name="Duman M."/>
        </authorList>
    </citation>
    <scope>NUCLEOTIDE SEQUENCE</scope>
    <source>
        <strain evidence="2">C-17</strain>
    </source>
</reference>
<protein>
    <submittedName>
        <fullName evidence="2">GNAT family N-acetyltransferase</fullName>
    </submittedName>
</protein>
<evidence type="ECO:0000259" key="1">
    <source>
        <dbReference type="PROSITE" id="PS51186"/>
    </source>
</evidence>
<proteinExistence type="predicted"/>
<evidence type="ECO:0000313" key="3">
    <source>
        <dbReference type="Proteomes" id="UP001108025"/>
    </source>
</evidence>
<dbReference type="SUPFAM" id="SSF55729">
    <property type="entry name" value="Acyl-CoA N-acyltransferases (Nat)"/>
    <property type="match status" value="1"/>
</dbReference>
<dbReference type="Pfam" id="PF13508">
    <property type="entry name" value="Acetyltransf_7"/>
    <property type="match status" value="1"/>
</dbReference>
<name>A0A9Q3UYI9_9FLAO</name>
<dbReference type="GO" id="GO:0016747">
    <property type="term" value="F:acyltransferase activity, transferring groups other than amino-acyl groups"/>
    <property type="evidence" value="ECO:0007669"/>
    <property type="project" value="InterPro"/>
</dbReference>